<sequence>MVLIIAAFILRVMSYSHADSLNIGTQELVDQNSFTNLRGLAEKVKSARLINAINAVFMWCKVLKYYRHMPLLRELIQVIYKALGLFVPYLVMFTVAFIGFCMSYNIGFGDKIYEFSTFGGTVVYLCRAFIRDIELMPAYDLTPAFG</sequence>
<feature type="signal peptide" evidence="6">
    <location>
        <begin position="1"/>
        <end position="18"/>
    </location>
</feature>
<evidence type="ECO:0000256" key="6">
    <source>
        <dbReference type="SAM" id="SignalP"/>
    </source>
</evidence>
<keyword evidence="2 5" id="KW-0812">Transmembrane</keyword>
<feature type="domain" description="Polycystin cation channel PKD1/PKD2" evidence="7">
    <location>
        <begin position="2"/>
        <end position="132"/>
    </location>
</feature>
<reference evidence="8" key="1">
    <citation type="submission" date="2023-10" db="EMBL/GenBank/DDBJ databases">
        <authorList>
            <person name="Chen Y."/>
            <person name="Shah S."/>
            <person name="Dougan E. K."/>
            <person name="Thang M."/>
            <person name="Chan C."/>
        </authorList>
    </citation>
    <scope>NUCLEOTIDE SEQUENCE [LARGE SCALE GENOMIC DNA]</scope>
</reference>
<keyword evidence="3 5" id="KW-1133">Transmembrane helix</keyword>
<evidence type="ECO:0000313" key="8">
    <source>
        <dbReference type="EMBL" id="CAK0806003.1"/>
    </source>
</evidence>
<dbReference type="Proteomes" id="UP001189429">
    <property type="component" value="Unassembled WGS sequence"/>
</dbReference>
<keyword evidence="6" id="KW-0732">Signal</keyword>
<dbReference type="InterPro" id="IPR051223">
    <property type="entry name" value="Polycystin"/>
</dbReference>
<dbReference type="PANTHER" id="PTHR10877:SF183">
    <property type="entry name" value="AT14535P-RELATED"/>
    <property type="match status" value="1"/>
</dbReference>
<keyword evidence="4 5" id="KW-0472">Membrane</keyword>
<proteinExistence type="predicted"/>
<evidence type="ECO:0000259" key="7">
    <source>
        <dbReference type="Pfam" id="PF08016"/>
    </source>
</evidence>
<protein>
    <recommendedName>
        <fullName evidence="7">Polycystin cation channel PKD1/PKD2 domain-containing protein</fullName>
    </recommendedName>
</protein>
<name>A0ABN9QM51_9DINO</name>
<evidence type="ECO:0000256" key="1">
    <source>
        <dbReference type="ARBA" id="ARBA00004141"/>
    </source>
</evidence>
<evidence type="ECO:0000256" key="5">
    <source>
        <dbReference type="SAM" id="Phobius"/>
    </source>
</evidence>
<comment type="caution">
    <text evidence="8">The sequence shown here is derived from an EMBL/GenBank/DDBJ whole genome shotgun (WGS) entry which is preliminary data.</text>
</comment>
<accession>A0ABN9QM51</accession>
<dbReference type="PANTHER" id="PTHR10877">
    <property type="entry name" value="POLYCYSTIN FAMILY MEMBER"/>
    <property type="match status" value="1"/>
</dbReference>
<evidence type="ECO:0000256" key="2">
    <source>
        <dbReference type="ARBA" id="ARBA00022692"/>
    </source>
</evidence>
<evidence type="ECO:0000313" key="9">
    <source>
        <dbReference type="Proteomes" id="UP001189429"/>
    </source>
</evidence>
<dbReference type="Pfam" id="PF08016">
    <property type="entry name" value="PKD_channel"/>
    <property type="match status" value="1"/>
</dbReference>
<feature type="non-terminal residue" evidence="8">
    <location>
        <position position="146"/>
    </location>
</feature>
<dbReference type="EMBL" id="CAUYUJ010003607">
    <property type="protein sequence ID" value="CAK0806003.1"/>
    <property type="molecule type" value="Genomic_DNA"/>
</dbReference>
<evidence type="ECO:0000256" key="4">
    <source>
        <dbReference type="ARBA" id="ARBA00023136"/>
    </source>
</evidence>
<gene>
    <name evidence="8" type="ORF">PCOR1329_LOCUS12378</name>
</gene>
<comment type="subcellular location">
    <subcellularLocation>
        <location evidence="1">Membrane</location>
        <topology evidence="1">Multi-pass membrane protein</topology>
    </subcellularLocation>
</comment>
<evidence type="ECO:0000256" key="3">
    <source>
        <dbReference type="ARBA" id="ARBA00022989"/>
    </source>
</evidence>
<feature type="chain" id="PRO_5046847537" description="Polycystin cation channel PKD1/PKD2 domain-containing protein" evidence="6">
    <location>
        <begin position="19"/>
        <end position="146"/>
    </location>
</feature>
<feature type="transmembrane region" description="Helical" evidence="5">
    <location>
        <begin position="78"/>
        <end position="106"/>
    </location>
</feature>
<organism evidence="8 9">
    <name type="scientific">Prorocentrum cordatum</name>
    <dbReference type="NCBI Taxonomy" id="2364126"/>
    <lineage>
        <taxon>Eukaryota</taxon>
        <taxon>Sar</taxon>
        <taxon>Alveolata</taxon>
        <taxon>Dinophyceae</taxon>
        <taxon>Prorocentrales</taxon>
        <taxon>Prorocentraceae</taxon>
        <taxon>Prorocentrum</taxon>
    </lineage>
</organism>
<dbReference type="InterPro" id="IPR013122">
    <property type="entry name" value="PKD1_2_channel"/>
</dbReference>
<keyword evidence="9" id="KW-1185">Reference proteome</keyword>